<evidence type="ECO:0000256" key="8">
    <source>
        <dbReference type="ARBA" id="ARBA00023065"/>
    </source>
</evidence>
<dbReference type="PANTHER" id="PTHR15184">
    <property type="entry name" value="ATP SYNTHASE"/>
    <property type="match status" value="1"/>
</dbReference>
<evidence type="ECO:0000256" key="5">
    <source>
        <dbReference type="ARBA" id="ARBA00022840"/>
    </source>
</evidence>
<dbReference type="InterPro" id="IPR000194">
    <property type="entry name" value="ATPase_F1/V1/A1_a/bsu_nucl-bd"/>
</dbReference>
<dbReference type="InterPro" id="IPR004100">
    <property type="entry name" value="ATPase_F1/V1/A1_a/bsu_N"/>
</dbReference>
<comment type="catalytic activity">
    <reaction evidence="10">
        <text>ATP + H2O + cellular proteinSide 1 = ADP + phosphate + cellular proteinSide 2.</text>
        <dbReference type="EC" id="7.4.2.8"/>
    </reaction>
</comment>
<dbReference type="Proteomes" id="UP000481621">
    <property type="component" value="Unassembled WGS sequence"/>
</dbReference>
<name>A0A6B3TMC3_9BACI</name>
<dbReference type="Gene3D" id="3.40.50.12240">
    <property type="match status" value="1"/>
</dbReference>
<dbReference type="NCBIfam" id="TIGR01026">
    <property type="entry name" value="fliI_yscN"/>
    <property type="match status" value="1"/>
</dbReference>
<keyword evidence="7" id="KW-1278">Translocase</keyword>
<keyword evidence="12" id="KW-0282">Flagellum</keyword>
<evidence type="ECO:0000259" key="11">
    <source>
        <dbReference type="SMART" id="SM00382"/>
    </source>
</evidence>
<gene>
    <name evidence="12" type="primary">fliI</name>
    <name evidence="12" type="ORF">G4Z05_03955</name>
</gene>
<dbReference type="GO" id="GO:0030257">
    <property type="term" value="C:type III protein secretion system complex"/>
    <property type="evidence" value="ECO:0007669"/>
    <property type="project" value="InterPro"/>
</dbReference>
<reference evidence="12" key="1">
    <citation type="submission" date="2020-02" db="EMBL/GenBank/DDBJ databases">
        <title>Bacillus sedimentmangrovi sp. nov., isolated from sediment of the mangrove ecosystem.</title>
        <authorList>
            <person name="Liu G."/>
        </authorList>
    </citation>
    <scope>NUCLEOTIDE SEQUENCE [LARGE SCALE GENOMIC DNA]</scope>
    <source>
        <strain evidence="12">SgZ-7</strain>
    </source>
</reference>
<keyword evidence="5" id="KW-0067">ATP-binding</keyword>
<comment type="caution">
    <text evidence="12">The sequence shown here is derived from an EMBL/GenBank/DDBJ whole genome shotgun (WGS) entry which is preliminary data.</text>
</comment>
<dbReference type="Pfam" id="PF02874">
    <property type="entry name" value="ATP-synt_ab_N"/>
    <property type="match status" value="1"/>
</dbReference>
<keyword evidence="9" id="KW-0066">ATP synthesis</keyword>
<dbReference type="NCBIfam" id="TIGR03497">
    <property type="entry name" value="FliI_clade2"/>
    <property type="match status" value="1"/>
</dbReference>
<dbReference type="InterPro" id="IPR005714">
    <property type="entry name" value="ATPase_T3SS_FliI/YscN"/>
</dbReference>
<accession>A0A6B3TMC3</accession>
<keyword evidence="4" id="KW-0547">Nucleotide-binding</keyword>
<dbReference type="SUPFAM" id="SSF52540">
    <property type="entry name" value="P-loop containing nucleoside triphosphate hydrolases"/>
    <property type="match status" value="1"/>
</dbReference>
<dbReference type="Pfam" id="PF18269">
    <property type="entry name" value="T3SS_ATPase_C"/>
    <property type="match status" value="1"/>
</dbReference>
<evidence type="ECO:0000256" key="1">
    <source>
        <dbReference type="ARBA" id="ARBA00004496"/>
    </source>
</evidence>
<dbReference type="InterPro" id="IPR040627">
    <property type="entry name" value="T3SS_ATPase_C"/>
</dbReference>
<organism evidence="12 13">
    <name type="scientific">Neobacillus thermocopriae</name>
    <dbReference type="NCBI Taxonomy" id="1215031"/>
    <lineage>
        <taxon>Bacteria</taxon>
        <taxon>Bacillati</taxon>
        <taxon>Bacillota</taxon>
        <taxon>Bacilli</taxon>
        <taxon>Bacillales</taxon>
        <taxon>Bacillaceae</taxon>
        <taxon>Neobacillus</taxon>
    </lineage>
</organism>
<evidence type="ECO:0000313" key="12">
    <source>
        <dbReference type="EMBL" id="NEX78043.1"/>
    </source>
</evidence>
<evidence type="ECO:0000256" key="7">
    <source>
        <dbReference type="ARBA" id="ARBA00022967"/>
    </source>
</evidence>
<dbReference type="GO" id="GO:0030254">
    <property type="term" value="P:protein secretion by the type III secretion system"/>
    <property type="evidence" value="ECO:0007669"/>
    <property type="project" value="InterPro"/>
</dbReference>
<keyword evidence="2" id="KW-0813">Transport</keyword>
<protein>
    <submittedName>
        <fullName evidence="12">Flagellar protein export ATPase FliI</fullName>
    </submittedName>
</protein>
<keyword evidence="12" id="KW-0969">Cilium</keyword>
<evidence type="ECO:0000256" key="2">
    <source>
        <dbReference type="ARBA" id="ARBA00022448"/>
    </source>
</evidence>
<dbReference type="GO" id="GO:0008564">
    <property type="term" value="F:protein-exporting ATPase activity"/>
    <property type="evidence" value="ECO:0007669"/>
    <property type="project" value="UniProtKB-EC"/>
</dbReference>
<dbReference type="InterPro" id="IPR020003">
    <property type="entry name" value="ATPase_a/bsu_AS"/>
</dbReference>
<evidence type="ECO:0000256" key="6">
    <source>
        <dbReference type="ARBA" id="ARBA00022927"/>
    </source>
</evidence>
<keyword evidence="6" id="KW-0653">Protein transport</keyword>
<dbReference type="PANTHER" id="PTHR15184:SF9">
    <property type="entry name" value="SPI-1 TYPE 3 SECRETION SYSTEM ATPASE"/>
    <property type="match status" value="1"/>
</dbReference>
<dbReference type="CDD" id="cd18117">
    <property type="entry name" value="ATP-synt_flagellum-secretory_path_III_N"/>
    <property type="match status" value="1"/>
</dbReference>
<dbReference type="GO" id="GO:0005737">
    <property type="term" value="C:cytoplasm"/>
    <property type="evidence" value="ECO:0007669"/>
    <property type="project" value="UniProtKB-SubCell"/>
</dbReference>
<evidence type="ECO:0000256" key="10">
    <source>
        <dbReference type="ARBA" id="ARBA00034006"/>
    </source>
</evidence>
<dbReference type="GO" id="GO:0044780">
    <property type="term" value="P:bacterial-type flagellum assembly"/>
    <property type="evidence" value="ECO:0007669"/>
    <property type="project" value="InterPro"/>
</dbReference>
<dbReference type="GO" id="GO:0071973">
    <property type="term" value="P:bacterial-type flagellum-dependent cell motility"/>
    <property type="evidence" value="ECO:0007669"/>
    <property type="project" value="InterPro"/>
</dbReference>
<sequence length="462" mass="50003">MRELTRKWKKSKRSCLKREGSRKVKLSADKYIKLIRKIDPVRVNGKITQIIGLTIESQGPDVRIGELCTIYPAQSETSIQAEVVGIKENKVLLMPLGEVQAIGPGCDVVASGKPITVKAGHPLLGRILDGLGQPLDGKPIPLGLEEVQINAKPPNPLTRPRIHTPLSVGVRTIDGLLTMGKGQRMGIFAGSGVGKSTLLGMIARNTTADVNVIALIGERGREVLDFIEQNLGEEGLKKSVVIVATSDQPALIRIKGALTATAIAEYFRDQGKDVMLVMDSVTRFAMAQREIGLAIGEPPTTKGYTPSVFAMLPQLLERAGTGPKGSITAIYTVLVDGDDMNEPIADAVRGILDGHIVLNRAIGGKGIYPAIDVLASASRVMTEITSDEHQNAARNFKKFLAAYHDAEDLINIGAYKKGSNRDIDMALRLKPKMDQFLRQGIYETSNFDEAISFLQSQFGAMM</sequence>
<dbReference type="Pfam" id="PF00006">
    <property type="entry name" value="ATP-synt_ab"/>
    <property type="match status" value="1"/>
</dbReference>
<dbReference type="GO" id="GO:0046933">
    <property type="term" value="F:proton-transporting ATP synthase activity, rotational mechanism"/>
    <property type="evidence" value="ECO:0007669"/>
    <property type="project" value="TreeGrafter"/>
</dbReference>
<dbReference type="SMART" id="SM00382">
    <property type="entry name" value="AAA"/>
    <property type="match status" value="1"/>
</dbReference>
<evidence type="ECO:0000256" key="3">
    <source>
        <dbReference type="ARBA" id="ARBA00022490"/>
    </source>
</evidence>
<keyword evidence="13" id="KW-1185">Reference proteome</keyword>
<dbReference type="AlphaFoldDB" id="A0A6B3TMC3"/>
<keyword evidence="3" id="KW-0963">Cytoplasm</keyword>
<dbReference type="GO" id="GO:0005524">
    <property type="term" value="F:ATP binding"/>
    <property type="evidence" value="ECO:0007669"/>
    <property type="project" value="UniProtKB-KW"/>
</dbReference>
<comment type="subcellular location">
    <subcellularLocation>
        <location evidence="1">Cytoplasm</location>
    </subcellularLocation>
</comment>
<dbReference type="InterPro" id="IPR003593">
    <property type="entry name" value="AAA+_ATPase"/>
</dbReference>
<dbReference type="InterPro" id="IPR022425">
    <property type="entry name" value="FliI_clade2"/>
</dbReference>
<keyword evidence="12" id="KW-0966">Cell projection</keyword>
<dbReference type="FunFam" id="3.40.50.12240:FF:000002">
    <property type="entry name" value="Flagellum-specific ATP synthase FliI"/>
    <property type="match status" value="1"/>
</dbReference>
<dbReference type="CDD" id="cd01136">
    <property type="entry name" value="ATPase_flagellum-secretory_path_III"/>
    <property type="match status" value="1"/>
</dbReference>
<evidence type="ECO:0000256" key="9">
    <source>
        <dbReference type="ARBA" id="ARBA00023310"/>
    </source>
</evidence>
<evidence type="ECO:0000256" key="4">
    <source>
        <dbReference type="ARBA" id="ARBA00022741"/>
    </source>
</evidence>
<dbReference type="EMBL" id="JAAIUV010000004">
    <property type="protein sequence ID" value="NEX78043.1"/>
    <property type="molecule type" value="Genomic_DNA"/>
</dbReference>
<evidence type="ECO:0000313" key="13">
    <source>
        <dbReference type="Proteomes" id="UP000481621"/>
    </source>
</evidence>
<dbReference type="GO" id="GO:0016887">
    <property type="term" value="F:ATP hydrolysis activity"/>
    <property type="evidence" value="ECO:0007669"/>
    <property type="project" value="InterPro"/>
</dbReference>
<keyword evidence="8" id="KW-0406">Ion transport</keyword>
<dbReference type="InterPro" id="IPR027417">
    <property type="entry name" value="P-loop_NTPase"/>
</dbReference>
<proteinExistence type="predicted"/>
<dbReference type="PROSITE" id="PS00152">
    <property type="entry name" value="ATPASE_ALPHA_BETA"/>
    <property type="match status" value="1"/>
</dbReference>
<dbReference type="InterPro" id="IPR050053">
    <property type="entry name" value="ATPase_alpha/beta_chains"/>
</dbReference>
<feature type="domain" description="AAA+ ATPase" evidence="11">
    <location>
        <begin position="181"/>
        <end position="363"/>
    </location>
</feature>